<name>A0A512CW15_9MICO</name>
<keyword evidence="2" id="KW-1185">Reference proteome</keyword>
<protein>
    <submittedName>
        <fullName evidence="1">Uncharacterized protein</fullName>
    </submittedName>
</protein>
<evidence type="ECO:0000313" key="1">
    <source>
        <dbReference type="EMBL" id="GEO28394.1"/>
    </source>
</evidence>
<dbReference type="AlphaFoldDB" id="A0A512CW15"/>
<evidence type="ECO:0000313" key="2">
    <source>
        <dbReference type="Proteomes" id="UP000321534"/>
    </source>
</evidence>
<proteinExistence type="predicted"/>
<gene>
    <name evidence="1" type="ORF">TAE01_02040</name>
</gene>
<comment type="caution">
    <text evidence="1">The sequence shown here is derived from an EMBL/GenBank/DDBJ whole genome shotgun (WGS) entry which is preliminary data.</text>
</comment>
<reference evidence="1 2" key="1">
    <citation type="submission" date="2019-07" db="EMBL/GenBank/DDBJ databases">
        <title>Whole genome shotgun sequence of Terrabacter aerolatus NBRC 106305.</title>
        <authorList>
            <person name="Hosoyama A."/>
            <person name="Uohara A."/>
            <person name="Ohji S."/>
            <person name="Ichikawa N."/>
        </authorList>
    </citation>
    <scope>NUCLEOTIDE SEQUENCE [LARGE SCALE GENOMIC DNA]</scope>
    <source>
        <strain evidence="1 2">NBRC 106305</strain>
    </source>
</reference>
<organism evidence="1 2">
    <name type="scientific">Terrabacter aerolatus</name>
    <dbReference type="NCBI Taxonomy" id="422442"/>
    <lineage>
        <taxon>Bacteria</taxon>
        <taxon>Bacillati</taxon>
        <taxon>Actinomycetota</taxon>
        <taxon>Actinomycetes</taxon>
        <taxon>Micrococcales</taxon>
        <taxon>Intrasporangiaceae</taxon>
        <taxon>Terrabacter</taxon>
    </lineage>
</organism>
<sequence>MTPVPDGGGTSEVLRPPEVTKDELSRIVVRNAEGLFWDGSKDTRSVTRAGQRHRLTGRCLSLTAGGALVVEVLGPGTAGAVEGAPSQPAPGEPVASFTVPCDGTEASLDLPALTPSSGELTVAEATSQVAQGWVVLSRVA</sequence>
<dbReference type="Proteomes" id="UP000321534">
    <property type="component" value="Unassembled WGS sequence"/>
</dbReference>
<accession>A0A512CW15</accession>
<dbReference type="EMBL" id="BJYX01000001">
    <property type="protein sequence ID" value="GEO28394.1"/>
    <property type="molecule type" value="Genomic_DNA"/>
</dbReference>